<accession>A0A6A6P7N4</accession>
<gene>
    <name evidence="1" type="ORF">BDY21DRAFT_180015</name>
</gene>
<sequence>MPVQQNFGSHLGPKLIIQGRQLDGVVPPQTLISRIGWTAPAMSDVKPSLEQWLLEDRRDEFWNAPRPHRSEQQIREELDRLDAIIRSRTCSRQ</sequence>
<name>A0A6A6P7N4_9PEZI</name>
<evidence type="ECO:0000313" key="2">
    <source>
        <dbReference type="Proteomes" id="UP000799766"/>
    </source>
</evidence>
<keyword evidence="2" id="KW-1185">Reference proteome</keyword>
<reference evidence="1" key="1">
    <citation type="journal article" date="2020" name="Stud. Mycol.">
        <title>101 Dothideomycetes genomes: a test case for predicting lifestyles and emergence of pathogens.</title>
        <authorList>
            <person name="Haridas S."/>
            <person name="Albert R."/>
            <person name="Binder M."/>
            <person name="Bloem J."/>
            <person name="Labutti K."/>
            <person name="Salamov A."/>
            <person name="Andreopoulos B."/>
            <person name="Baker S."/>
            <person name="Barry K."/>
            <person name="Bills G."/>
            <person name="Bluhm B."/>
            <person name="Cannon C."/>
            <person name="Castanera R."/>
            <person name="Culley D."/>
            <person name="Daum C."/>
            <person name="Ezra D."/>
            <person name="Gonzalez J."/>
            <person name="Henrissat B."/>
            <person name="Kuo A."/>
            <person name="Liang C."/>
            <person name="Lipzen A."/>
            <person name="Lutzoni F."/>
            <person name="Magnuson J."/>
            <person name="Mondo S."/>
            <person name="Nolan M."/>
            <person name="Ohm R."/>
            <person name="Pangilinan J."/>
            <person name="Park H.-J."/>
            <person name="Ramirez L."/>
            <person name="Alfaro M."/>
            <person name="Sun H."/>
            <person name="Tritt A."/>
            <person name="Yoshinaga Y."/>
            <person name="Zwiers L.-H."/>
            <person name="Turgeon B."/>
            <person name="Goodwin S."/>
            <person name="Spatafora J."/>
            <person name="Crous P."/>
            <person name="Grigoriev I."/>
        </authorList>
    </citation>
    <scope>NUCLEOTIDE SEQUENCE</scope>
    <source>
        <strain evidence="1">ATCC 16933</strain>
    </source>
</reference>
<dbReference type="EMBL" id="MU001674">
    <property type="protein sequence ID" value="KAF2459884.1"/>
    <property type="molecule type" value="Genomic_DNA"/>
</dbReference>
<dbReference type="Proteomes" id="UP000799766">
    <property type="component" value="Unassembled WGS sequence"/>
</dbReference>
<protein>
    <submittedName>
        <fullName evidence="1">Uncharacterized protein</fullName>
    </submittedName>
</protein>
<organism evidence="1 2">
    <name type="scientific">Lineolata rhizophorae</name>
    <dbReference type="NCBI Taxonomy" id="578093"/>
    <lineage>
        <taxon>Eukaryota</taxon>
        <taxon>Fungi</taxon>
        <taxon>Dikarya</taxon>
        <taxon>Ascomycota</taxon>
        <taxon>Pezizomycotina</taxon>
        <taxon>Dothideomycetes</taxon>
        <taxon>Dothideomycetes incertae sedis</taxon>
        <taxon>Lineolatales</taxon>
        <taxon>Lineolataceae</taxon>
        <taxon>Lineolata</taxon>
    </lineage>
</organism>
<evidence type="ECO:0000313" key="1">
    <source>
        <dbReference type="EMBL" id="KAF2459884.1"/>
    </source>
</evidence>
<dbReference type="AlphaFoldDB" id="A0A6A6P7N4"/>
<proteinExistence type="predicted"/>